<feature type="chain" id="PRO_5041232786" evidence="1">
    <location>
        <begin position="18"/>
        <end position="148"/>
    </location>
</feature>
<reference evidence="2" key="1">
    <citation type="submission" date="2023-03" db="EMBL/GenBank/DDBJ databases">
        <authorList>
            <person name="Steffen K."/>
            <person name="Cardenas P."/>
        </authorList>
    </citation>
    <scope>NUCLEOTIDE SEQUENCE</scope>
</reference>
<feature type="signal peptide" evidence="1">
    <location>
        <begin position="1"/>
        <end position="17"/>
    </location>
</feature>
<accession>A0AA35R6C7</accession>
<proteinExistence type="predicted"/>
<sequence>VLIFLLHIFCWYYAGHHEDRFFTSSSTGISPYRYVHAVAMIRSCSIQGDSRQGNLVIGLSQLPTNLEPAVVSPDIILEPNHFLEKGVSIMGKSLNPIVTSLHNDPRSKVKLHVRTKTGKQKTQKGCHMYRTRDIPVSNLSNNHKYPCS</sequence>
<evidence type="ECO:0000256" key="1">
    <source>
        <dbReference type="SAM" id="SignalP"/>
    </source>
</evidence>
<dbReference type="Proteomes" id="UP001174909">
    <property type="component" value="Unassembled WGS sequence"/>
</dbReference>
<dbReference type="AlphaFoldDB" id="A0AA35R6C7"/>
<feature type="non-terminal residue" evidence="2">
    <location>
        <position position="1"/>
    </location>
</feature>
<evidence type="ECO:0000313" key="3">
    <source>
        <dbReference type="Proteomes" id="UP001174909"/>
    </source>
</evidence>
<comment type="caution">
    <text evidence="2">The sequence shown here is derived from an EMBL/GenBank/DDBJ whole genome shotgun (WGS) entry which is preliminary data.</text>
</comment>
<evidence type="ECO:0000313" key="2">
    <source>
        <dbReference type="EMBL" id="CAI8005212.1"/>
    </source>
</evidence>
<organism evidence="2 3">
    <name type="scientific">Geodia barretti</name>
    <name type="common">Barrett's horny sponge</name>
    <dbReference type="NCBI Taxonomy" id="519541"/>
    <lineage>
        <taxon>Eukaryota</taxon>
        <taxon>Metazoa</taxon>
        <taxon>Porifera</taxon>
        <taxon>Demospongiae</taxon>
        <taxon>Heteroscleromorpha</taxon>
        <taxon>Tetractinellida</taxon>
        <taxon>Astrophorina</taxon>
        <taxon>Geodiidae</taxon>
        <taxon>Geodia</taxon>
    </lineage>
</organism>
<name>A0AA35R6C7_GEOBA</name>
<protein>
    <submittedName>
        <fullName evidence="2">Uncharacterized protein</fullName>
    </submittedName>
</protein>
<keyword evidence="3" id="KW-1185">Reference proteome</keyword>
<keyword evidence="1" id="KW-0732">Signal</keyword>
<dbReference type="EMBL" id="CASHTH010000585">
    <property type="protein sequence ID" value="CAI8005212.1"/>
    <property type="molecule type" value="Genomic_DNA"/>
</dbReference>
<gene>
    <name evidence="2" type="ORF">GBAR_LOCUS4095</name>
</gene>